<dbReference type="PANTHER" id="PTHR47003:SF3">
    <property type="entry name" value="SMALL RIBOSOMAL SUBUNIT PROTEIN MS81 (RPPR8)"/>
    <property type="match status" value="1"/>
</dbReference>
<evidence type="ECO:0000313" key="2">
    <source>
        <dbReference type="Proteomes" id="UP001054252"/>
    </source>
</evidence>
<evidence type="ECO:0000313" key="1">
    <source>
        <dbReference type="EMBL" id="GKU97473.1"/>
    </source>
</evidence>
<proteinExistence type="predicted"/>
<dbReference type="AlphaFoldDB" id="A0AAV5I8N1"/>
<organism evidence="1 2">
    <name type="scientific">Rubroshorea leprosula</name>
    <dbReference type="NCBI Taxonomy" id="152421"/>
    <lineage>
        <taxon>Eukaryota</taxon>
        <taxon>Viridiplantae</taxon>
        <taxon>Streptophyta</taxon>
        <taxon>Embryophyta</taxon>
        <taxon>Tracheophyta</taxon>
        <taxon>Spermatophyta</taxon>
        <taxon>Magnoliopsida</taxon>
        <taxon>eudicotyledons</taxon>
        <taxon>Gunneridae</taxon>
        <taxon>Pentapetalae</taxon>
        <taxon>rosids</taxon>
        <taxon>malvids</taxon>
        <taxon>Malvales</taxon>
        <taxon>Dipterocarpaceae</taxon>
        <taxon>Rubroshorea</taxon>
    </lineage>
</organism>
<dbReference type="GO" id="GO:0008380">
    <property type="term" value="P:RNA splicing"/>
    <property type="evidence" value="ECO:0007669"/>
    <property type="project" value="InterPro"/>
</dbReference>
<dbReference type="PANTHER" id="PTHR47003">
    <property type="entry name" value="OS01G0970900 PROTEIN"/>
    <property type="match status" value="1"/>
</dbReference>
<accession>A0AAV5I8N1</accession>
<name>A0AAV5I8N1_9ROSI</name>
<gene>
    <name evidence="1" type="ORF">SLEP1_g10616</name>
</gene>
<sequence>MAVASLAKLSSLSLTVPHPAPGAPRFCKLFLITPPHTVLSQCCFQSLFLNPQNLKLTMSTKLPLNHENLMIRNLSSEPAVLRNLESNPDVARRFFDWVLESDGKRWSSKSYNLMLGILGINGLVEELWGWLMQ</sequence>
<keyword evidence="2" id="KW-1185">Reference proteome</keyword>
<reference evidence="1 2" key="1">
    <citation type="journal article" date="2021" name="Commun. Biol.">
        <title>The genome of Shorea leprosula (Dipterocarpaceae) highlights the ecological relevance of drought in aseasonal tropical rainforests.</title>
        <authorList>
            <person name="Ng K.K.S."/>
            <person name="Kobayashi M.J."/>
            <person name="Fawcett J.A."/>
            <person name="Hatakeyama M."/>
            <person name="Paape T."/>
            <person name="Ng C.H."/>
            <person name="Ang C.C."/>
            <person name="Tnah L.H."/>
            <person name="Lee C.T."/>
            <person name="Nishiyama T."/>
            <person name="Sese J."/>
            <person name="O'Brien M.J."/>
            <person name="Copetti D."/>
            <person name="Mohd Noor M.I."/>
            <person name="Ong R.C."/>
            <person name="Putra M."/>
            <person name="Sireger I.Z."/>
            <person name="Indrioko S."/>
            <person name="Kosugi Y."/>
            <person name="Izuno A."/>
            <person name="Isagi Y."/>
            <person name="Lee S.L."/>
            <person name="Shimizu K.K."/>
        </authorList>
    </citation>
    <scope>NUCLEOTIDE SEQUENCE [LARGE SCALE GENOMIC DNA]</scope>
    <source>
        <strain evidence="1">214</strain>
    </source>
</reference>
<dbReference type="Proteomes" id="UP001054252">
    <property type="component" value="Unassembled WGS sequence"/>
</dbReference>
<comment type="caution">
    <text evidence="1">The sequence shown here is derived from an EMBL/GenBank/DDBJ whole genome shotgun (WGS) entry which is preliminary data.</text>
</comment>
<dbReference type="EMBL" id="BPVZ01000011">
    <property type="protein sequence ID" value="GKU97473.1"/>
    <property type="molecule type" value="Genomic_DNA"/>
</dbReference>
<protein>
    <submittedName>
        <fullName evidence="1">Uncharacterized protein</fullName>
    </submittedName>
</protein>
<dbReference type="InterPro" id="IPR044578">
    <property type="entry name" value="BIR6-like"/>
</dbReference>